<feature type="compositionally biased region" description="Polar residues" evidence="1">
    <location>
        <begin position="419"/>
        <end position="434"/>
    </location>
</feature>
<gene>
    <name evidence="2" type="ORF">NLJ89_g6031</name>
</gene>
<dbReference type="OrthoDB" id="3224221at2759"/>
<evidence type="ECO:0000313" key="2">
    <source>
        <dbReference type="EMBL" id="KAJ3507925.1"/>
    </source>
</evidence>
<organism evidence="2 3">
    <name type="scientific">Agrocybe chaxingu</name>
    <dbReference type="NCBI Taxonomy" id="84603"/>
    <lineage>
        <taxon>Eukaryota</taxon>
        <taxon>Fungi</taxon>
        <taxon>Dikarya</taxon>
        <taxon>Basidiomycota</taxon>
        <taxon>Agaricomycotina</taxon>
        <taxon>Agaricomycetes</taxon>
        <taxon>Agaricomycetidae</taxon>
        <taxon>Agaricales</taxon>
        <taxon>Agaricineae</taxon>
        <taxon>Strophariaceae</taxon>
        <taxon>Agrocybe</taxon>
    </lineage>
</organism>
<evidence type="ECO:0000256" key="1">
    <source>
        <dbReference type="SAM" id="MobiDB-lite"/>
    </source>
</evidence>
<feature type="compositionally biased region" description="Polar residues" evidence="1">
    <location>
        <begin position="179"/>
        <end position="190"/>
    </location>
</feature>
<accession>A0A9W8JZX7</accession>
<dbReference type="Proteomes" id="UP001148786">
    <property type="component" value="Unassembled WGS sequence"/>
</dbReference>
<feature type="region of interest" description="Disordered" evidence="1">
    <location>
        <begin position="246"/>
        <end position="297"/>
    </location>
</feature>
<feature type="region of interest" description="Disordered" evidence="1">
    <location>
        <begin position="1"/>
        <end position="160"/>
    </location>
</feature>
<feature type="region of interest" description="Disordered" evidence="1">
    <location>
        <begin position="177"/>
        <end position="224"/>
    </location>
</feature>
<feature type="compositionally biased region" description="Polar residues" evidence="1">
    <location>
        <begin position="248"/>
        <end position="280"/>
    </location>
</feature>
<dbReference type="EMBL" id="JANKHO010000612">
    <property type="protein sequence ID" value="KAJ3507925.1"/>
    <property type="molecule type" value="Genomic_DNA"/>
</dbReference>
<keyword evidence="3" id="KW-1185">Reference proteome</keyword>
<name>A0A9W8JZX7_9AGAR</name>
<sequence length="746" mass="82973">MSQGFTPRSPQQAVPNSRSAISPPQLLGRSSLSPFPSSGRKKVSRSITPMRDPSALVEDLERSQTGLPARPFWEVRPMQPWGSQRRIEDDSHAVQPVREVLQTTPAEHCPYPSQPEFSASDDQESSRLRQSSGRLSHDGLTASGTLAFQGGSGVPQSFTQDHQQCLSPLVDSQGYASRVVSTHPSGSQVPPQMPISEGGRTYKYHSASYPPEGTSARTTQRAPIAAPSDYQGRVGVHTSEGTVLQGLPANTSLVPPTGQYQSTSHSNDAPFSSQPTSSQGRGQGSDVGMGAQNSSRDIQEQRMPGAFAGLAPEPDADRMDLDDNLDRYMTSPNTMTTMHASAFSTAGQIGPDIGDSFNRRRDNDIPSIPDNFQNFNSHFLRPVMNAISKHCEELSDAIRSTDERHRREFQALREKILQVANNSGADSRTPTGNSREPEAEGSTGDSDGEDDQSDPRSHHPLKSTFMNYLRLHLLYLLKLETLDNLKTIAPLTDEEVEAYKINAPNSITITADNWRYDFSRPRDNLFNKEAEYVFADSFVDDLRNGGYTHPNPLPELFWDAVYVKARFHSQLKYLCGLYRQQRNPNEAKRILELEKKARARRKQQLYEATMVYLSEENEDMCHRVLYHHAGVDIISSDESGIDDEGDPVYFTVTPGWRSDELTTLQRSIQRRRKQSRAVKHRQRGGIGSKPRIRVLGNRVDTDAPAPPGMPRNCYGASWMGALRSGELARLKVANYDYDFTNGQFSA</sequence>
<protein>
    <submittedName>
        <fullName evidence="2">Uncharacterized protein</fullName>
    </submittedName>
</protein>
<dbReference type="AlphaFoldDB" id="A0A9W8JZX7"/>
<feature type="compositionally biased region" description="Polar residues" evidence="1">
    <location>
        <begin position="1"/>
        <end position="36"/>
    </location>
</feature>
<proteinExistence type="predicted"/>
<feature type="region of interest" description="Disordered" evidence="1">
    <location>
        <begin position="418"/>
        <end position="459"/>
    </location>
</feature>
<reference evidence="2" key="1">
    <citation type="submission" date="2022-07" db="EMBL/GenBank/DDBJ databases">
        <title>Genome Sequence of Agrocybe chaxingu.</title>
        <authorList>
            <person name="Buettner E."/>
        </authorList>
    </citation>
    <scope>NUCLEOTIDE SEQUENCE</scope>
    <source>
        <strain evidence="2">MP-N11</strain>
    </source>
</reference>
<comment type="caution">
    <text evidence="2">The sequence shown here is derived from an EMBL/GenBank/DDBJ whole genome shotgun (WGS) entry which is preliminary data.</text>
</comment>
<evidence type="ECO:0000313" key="3">
    <source>
        <dbReference type="Proteomes" id="UP001148786"/>
    </source>
</evidence>